<organism evidence="2 3">
    <name type="scientific">Opisthorchis felineus</name>
    <dbReference type="NCBI Taxonomy" id="147828"/>
    <lineage>
        <taxon>Eukaryota</taxon>
        <taxon>Metazoa</taxon>
        <taxon>Spiralia</taxon>
        <taxon>Lophotrochozoa</taxon>
        <taxon>Platyhelminthes</taxon>
        <taxon>Trematoda</taxon>
        <taxon>Digenea</taxon>
        <taxon>Opisthorchiida</taxon>
        <taxon>Opisthorchiata</taxon>
        <taxon>Opisthorchiidae</taxon>
        <taxon>Opisthorchis</taxon>
    </lineage>
</organism>
<evidence type="ECO:0000313" key="3">
    <source>
        <dbReference type="Proteomes" id="UP000308267"/>
    </source>
</evidence>
<feature type="region of interest" description="Disordered" evidence="1">
    <location>
        <begin position="1"/>
        <end position="43"/>
    </location>
</feature>
<proteinExistence type="predicted"/>
<evidence type="ECO:0000256" key="1">
    <source>
        <dbReference type="SAM" id="MobiDB-lite"/>
    </source>
</evidence>
<evidence type="ECO:0000313" key="2">
    <source>
        <dbReference type="EMBL" id="TGZ64609.1"/>
    </source>
</evidence>
<comment type="caution">
    <text evidence="2">The sequence shown here is derived from an EMBL/GenBank/DDBJ whole genome shotgun (WGS) entry which is preliminary data.</text>
</comment>
<dbReference type="AlphaFoldDB" id="A0A4S2LT44"/>
<dbReference type="OrthoDB" id="10446447at2759"/>
<name>A0A4S2LT44_OPIFE</name>
<reference evidence="2 3" key="1">
    <citation type="journal article" date="2019" name="BMC Genomics">
        <title>New insights from Opisthorchis felineus genome: update on genomics of the epidemiologically important liver flukes.</title>
        <authorList>
            <person name="Ershov N.I."/>
            <person name="Mordvinov V.A."/>
            <person name="Prokhortchouk E.B."/>
            <person name="Pakharukova M.Y."/>
            <person name="Gunbin K.V."/>
            <person name="Ustyantsev K."/>
            <person name="Genaev M.A."/>
            <person name="Blinov A.G."/>
            <person name="Mazur A."/>
            <person name="Boulygina E."/>
            <person name="Tsygankova S."/>
            <person name="Khrameeva E."/>
            <person name="Chekanov N."/>
            <person name="Fan G."/>
            <person name="Xiao A."/>
            <person name="Zhang H."/>
            <person name="Xu X."/>
            <person name="Yang H."/>
            <person name="Solovyev V."/>
            <person name="Lee S.M."/>
            <person name="Liu X."/>
            <person name="Afonnikov D.A."/>
            <person name="Skryabin K.G."/>
        </authorList>
    </citation>
    <scope>NUCLEOTIDE SEQUENCE [LARGE SCALE GENOMIC DNA]</scope>
    <source>
        <strain evidence="2">AK-0245</strain>
        <tissue evidence="2">Whole organism</tissue>
    </source>
</reference>
<dbReference type="EMBL" id="SJOL01006656">
    <property type="protein sequence ID" value="TGZ64609.1"/>
    <property type="molecule type" value="Genomic_DNA"/>
</dbReference>
<protein>
    <submittedName>
        <fullName evidence="2">Uncharacterized protein</fullName>
    </submittedName>
</protein>
<sequence>MGPGYKTEPQTNSYKKAVNQNADSGVPIEITYTDDRRTSKRPLYQPRLQEVKQQYTSRTALLSSSSLMHIEQPPQSERVSTKAYSGSVKVISSSSKEAHMFKDSMGCSLWSPAEYADSPTSAARYVSRCIVPVIGSHS</sequence>
<feature type="compositionally biased region" description="Polar residues" evidence="1">
    <location>
        <begin position="8"/>
        <end position="23"/>
    </location>
</feature>
<dbReference type="Proteomes" id="UP000308267">
    <property type="component" value="Unassembled WGS sequence"/>
</dbReference>
<gene>
    <name evidence="2" type="ORF">CRM22_006296</name>
</gene>
<accession>A0A4S2LT44</accession>
<keyword evidence="3" id="KW-1185">Reference proteome</keyword>